<protein>
    <submittedName>
        <fullName evidence="1">Uncharacterized protein</fullName>
    </submittedName>
</protein>
<proteinExistence type="predicted"/>
<dbReference type="OrthoDB" id="4188803at2759"/>
<sequence>MVMRCCGALFLGTFATDSTRPIRVALLTACKEYPTRPWHRDQFMDNAAIKLFTDMLTPLYVWKEEGGGGAPWGTQARNGVSLVDGEVEHSISLRYQRLPTGKLEQEIIDDVGELIGERVDGRTALAASLAEAFASLLADDSSSGVAI</sequence>
<gene>
    <name evidence="1" type="ORF">BDBG_07915</name>
</gene>
<name>A0A179UWW4_BLAGS</name>
<evidence type="ECO:0000313" key="2">
    <source>
        <dbReference type="Proteomes" id="UP000002038"/>
    </source>
</evidence>
<dbReference type="KEGG" id="bgh:BDBG_07915"/>
<dbReference type="AlphaFoldDB" id="A0A179UWW4"/>
<reference evidence="2" key="1">
    <citation type="journal article" date="2015" name="PLoS Genet.">
        <title>The dynamic genome and transcriptome of the human fungal pathogen Blastomyces and close relative Emmonsia.</title>
        <authorList>
            <person name="Munoz J.F."/>
            <person name="Gauthier G.M."/>
            <person name="Desjardins C.A."/>
            <person name="Gallo J.E."/>
            <person name="Holder J."/>
            <person name="Sullivan T.D."/>
            <person name="Marty A.J."/>
            <person name="Carmen J.C."/>
            <person name="Chen Z."/>
            <person name="Ding L."/>
            <person name="Gujja S."/>
            <person name="Magrini V."/>
            <person name="Misas E."/>
            <person name="Mitreva M."/>
            <person name="Priest M."/>
            <person name="Saif S."/>
            <person name="Whiston E.A."/>
            <person name="Young S."/>
            <person name="Zeng Q."/>
            <person name="Goldman W.E."/>
            <person name="Mardis E.R."/>
            <person name="Taylor J.W."/>
            <person name="McEwen J.G."/>
            <person name="Clay O.K."/>
            <person name="Klein B.S."/>
            <person name="Cuomo C.A."/>
        </authorList>
    </citation>
    <scope>NUCLEOTIDE SEQUENCE [LARGE SCALE GENOMIC DNA]</scope>
    <source>
        <strain evidence="2">SLH14081</strain>
    </source>
</reference>
<accession>A0A179UWW4</accession>
<dbReference type="EMBL" id="GG657468">
    <property type="protein sequence ID" value="OAT12586.1"/>
    <property type="molecule type" value="Genomic_DNA"/>
</dbReference>
<dbReference type="RefSeq" id="XP_002621697.2">
    <property type="nucleotide sequence ID" value="XM_002621651.2"/>
</dbReference>
<dbReference type="Proteomes" id="UP000002038">
    <property type="component" value="Unassembled WGS sequence"/>
</dbReference>
<evidence type="ECO:0000313" key="1">
    <source>
        <dbReference type="EMBL" id="OAT12586.1"/>
    </source>
</evidence>
<organism evidence="1 2">
    <name type="scientific">Blastomyces gilchristii (strain SLH14081)</name>
    <name type="common">Blastomyces dermatitidis</name>
    <dbReference type="NCBI Taxonomy" id="559298"/>
    <lineage>
        <taxon>Eukaryota</taxon>
        <taxon>Fungi</taxon>
        <taxon>Dikarya</taxon>
        <taxon>Ascomycota</taxon>
        <taxon>Pezizomycotina</taxon>
        <taxon>Eurotiomycetes</taxon>
        <taxon>Eurotiomycetidae</taxon>
        <taxon>Onygenales</taxon>
        <taxon>Ajellomycetaceae</taxon>
        <taxon>Blastomyces</taxon>
    </lineage>
</organism>
<dbReference type="GeneID" id="8508731"/>
<dbReference type="VEuPathDB" id="FungiDB:BDBG_07915"/>
<keyword evidence="2" id="KW-1185">Reference proteome</keyword>